<sequence length="404" mass="44069">MDNRVYWIWLQNAFGAGSPKPVQLVRRIGSAEKLYQGGTRLWSSFSFVSDKELAALNAYGAEQAAAALEYYLKLGQKVITPDDEDYPVLLKEIYNPPAVLYVQGDLSILSDAVSISIVGTRKASQNGLNAAREIAYGLALKNAVVISGGALGIDSEAHKGALNGRGKTIAILPCGLEYPYLMDNAILRREIVDFGGALVTEYPMHTPVQRGAFQVRNRLISGMAHGVLIAEAPKKSGALITAKYALEQNREVFVFIGEDEKAFSGCIALEEDGAARIYTAEDVLKPFASRRRQERIEQLARTAENISHVSRVRPKIASLSDAEKEPEIAEKKPAEPIPAPENNLLQNVSEDAKTVYAVLNDTPKHASELELELGMPTGKILAALTELELFGLIKTYPGQRFTKA</sequence>
<dbReference type="GO" id="GO:0009294">
    <property type="term" value="P:DNA-mediated transformation"/>
    <property type="evidence" value="ECO:0007669"/>
    <property type="project" value="InterPro"/>
</dbReference>
<dbReference type="Proteomes" id="UP001199424">
    <property type="component" value="Unassembled WGS sequence"/>
</dbReference>
<dbReference type="NCBIfam" id="TIGR00732">
    <property type="entry name" value="dprA"/>
    <property type="match status" value="1"/>
</dbReference>
<evidence type="ECO:0000313" key="6">
    <source>
        <dbReference type="Proteomes" id="UP001199424"/>
    </source>
</evidence>
<dbReference type="PANTHER" id="PTHR43022:SF1">
    <property type="entry name" value="PROTEIN SMF"/>
    <property type="match status" value="1"/>
</dbReference>
<gene>
    <name evidence="5" type="primary">dprA</name>
    <name evidence="5" type="ORF">LKD31_02100</name>
</gene>
<feature type="domain" description="Smf/DprA SLOG" evidence="3">
    <location>
        <begin position="77"/>
        <end position="285"/>
    </location>
</feature>
<evidence type="ECO:0000313" key="5">
    <source>
        <dbReference type="EMBL" id="MCC2135809.1"/>
    </source>
</evidence>
<keyword evidence="6" id="KW-1185">Reference proteome</keyword>
<proteinExistence type="inferred from homology"/>
<organism evidence="5 6">
    <name type="scientific">Hominenteromicrobium mulieris</name>
    <dbReference type="NCBI Taxonomy" id="2885357"/>
    <lineage>
        <taxon>Bacteria</taxon>
        <taxon>Bacillati</taxon>
        <taxon>Bacillota</taxon>
        <taxon>Clostridia</taxon>
        <taxon>Eubacteriales</taxon>
        <taxon>Oscillospiraceae</taxon>
        <taxon>Hominenteromicrobium</taxon>
    </lineage>
</organism>
<reference evidence="5" key="1">
    <citation type="submission" date="2021-10" db="EMBL/GenBank/DDBJ databases">
        <title>Anaerobic single-cell dispensing facilitates the cultivation of human gut bacteria.</title>
        <authorList>
            <person name="Afrizal A."/>
        </authorList>
    </citation>
    <scope>NUCLEOTIDE SEQUENCE</scope>
    <source>
        <strain evidence="5">CLA-AA-H250</strain>
    </source>
</reference>
<evidence type="ECO:0000256" key="1">
    <source>
        <dbReference type="ARBA" id="ARBA00006525"/>
    </source>
</evidence>
<dbReference type="SUPFAM" id="SSF102405">
    <property type="entry name" value="MCP/YpsA-like"/>
    <property type="match status" value="1"/>
</dbReference>
<dbReference type="Gene3D" id="1.10.10.10">
    <property type="entry name" value="Winged helix-like DNA-binding domain superfamily/Winged helix DNA-binding domain"/>
    <property type="match status" value="1"/>
</dbReference>
<dbReference type="Pfam" id="PF02481">
    <property type="entry name" value="DNA_processg_A"/>
    <property type="match status" value="1"/>
</dbReference>
<comment type="similarity">
    <text evidence="1">Belongs to the DprA/Smf family.</text>
</comment>
<dbReference type="RefSeq" id="WP_308448420.1">
    <property type="nucleotide sequence ID" value="NZ_JAJEQC010000001.1"/>
</dbReference>
<dbReference type="InterPro" id="IPR036388">
    <property type="entry name" value="WH-like_DNA-bd_sf"/>
</dbReference>
<dbReference type="InterPro" id="IPR057666">
    <property type="entry name" value="DrpA_SLOG"/>
</dbReference>
<dbReference type="PANTHER" id="PTHR43022">
    <property type="entry name" value="PROTEIN SMF"/>
    <property type="match status" value="1"/>
</dbReference>
<protein>
    <submittedName>
        <fullName evidence="5">DNA-processing protein DprA</fullName>
    </submittedName>
</protein>
<dbReference type="AlphaFoldDB" id="A0AAE3AFG5"/>
<dbReference type="Gene3D" id="3.40.50.450">
    <property type="match status" value="1"/>
</dbReference>
<name>A0AAE3AFG5_9FIRM</name>
<dbReference type="InterPro" id="IPR041614">
    <property type="entry name" value="DprA_WH"/>
</dbReference>
<evidence type="ECO:0000256" key="2">
    <source>
        <dbReference type="SAM" id="MobiDB-lite"/>
    </source>
</evidence>
<dbReference type="Pfam" id="PF17782">
    <property type="entry name" value="WHD_DprA"/>
    <property type="match status" value="1"/>
</dbReference>
<comment type="caution">
    <text evidence="5">The sequence shown here is derived from an EMBL/GenBank/DDBJ whole genome shotgun (WGS) entry which is preliminary data.</text>
</comment>
<evidence type="ECO:0000259" key="4">
    <source>
        <dbReference type="Pfam" id="PF17782"/>
    </source>
</evidence>
<dbReference type="EMBL" id="JAJEQC010000001">
    <property type="protein sequence ID" value="MCC2135809.1"/>
    <property type="molecule type" value="Genomic_DNA"/>
</dbReference>
<feature type="region of interest" description="Disordered" evidence="2">
    <location>
        <begin position="320"/>
        <end position="341"/>
    </location>
</feature>
<dbReference type="InterPro" id="IPR003488">
    <property type="entry name" value="DprA"/>
</dbReference>
<feature type="domain" description="DprA winged helix" evidence="4">
    <location>
        <begin position="344"/>
        <end position="399"/>
    </location>
</feature>
<feature type="compositionally biased region" description="Basic and acidic residues" evidence="2">
    <location>
        <begin position="321"/>
        <end position="334"/>
    </location>
</feature>
<accession>A0AAE3AFG5</accession>
<evidence type="ECO:0000259" key="3">
    <source>
        <dbReference type="Pfam" id="PF02481"/>
    </source>
</evidence>